<dbReference type="EMBL" id="BEHY01000020">
    <property type="protein sequence ID" value="GBD08871.1"/>
    <property type="molecule type" value="Genomic_DNA"/>
</dbReference>
<reference evidence="2" key="1">
    <citation type="submission" date="2017-09" db="EMBL/GenBank/DDBJ databases">
        <title>Metaegenomics of thermophilic ammonia-oxidizing enrichment culture.</title>
        <authorList>
            <person name="Kato S."/>
            <person name="Suzuki K."/>
        </authorList>
    </citation>
    <scope>NUCLEOTIDE SEQUENCE [LARGE SCALE GENOMIC DNA]</scope>
</reference>
<evidence type="ECO:0000313" key="1">
    <source>
        <dbReference type="EMBL" id="GBD08871.1"/>
    </source>
</evidence>
<sequence length="264" mass="29235">MPGDKRLQRLDHGLDALIGAEQPEGHEHPPSLQPQARLVRGRILKRHRRGPMVDPFDPLCGHPIALHQELTGPLRHHHHAIRPASEGDQNPPLVLGGLVENRVQGDHQGFAQGFHEIQHICAIHPPKDPILMLQADQTHMALVQVIRRGPVVFRDPIPDLEDHLRAIGVAMRRIGEGNDIYDPGAVQRFSLSFCDCFRQIMGECGDPALPGHVSPHQSDPNAILEHLPPPCLPWCERWIASGPGRRVKPPTPSPPSSGLCRCML</sequence>
<gene>
    <name evidence="1" type="ORF">HRbin22_01114</name>
</gene>
<organism evidence="1 2">
    <name type="scientific">Candidatus Thermoflexus japonica</name>
    <dbReference type="NCBI Taxonomy" id="2035417"/>
    <lineage>
        <taxon>Bacteria</taxon>
        <taxon>Bacillati</taxon>
        <taxon>Chloroflexota</taxon>
        <taxon>Thermoflexia</taxon>
        <taxon>Thermoflexales</taxon>
        <taxon>Thermoflexaceae</taxon>
        <taxon>Thermoflexus</taxon>
    </lineage>
</organism>
<comment type="caution">
    <text evidence="1">The sequence shown here is derived from an EMBL/GenBank/DDBJ whole genome shotgun (WGS) entry which is preliminary data.</text>
</comment>
<name>A0A2H5Y5Z7_9CHLR</name>
<protein>
    <submittedName>
        <fullName evidence="1">Uncharacterized protein</fullName>
    </submittedName>
</protein>
<dbReference type="AlphaFoldDB" id="A0A2H5Y5Z7"/>
<accession>A0A2H5Y5Z7</accession>
<dbReference type="Proteomes" id="UP000236642">
    <property type="component" value="Unassembled WGS sequence"/>
</dbReference>
<proteinExistence type="predicted"/>
<evidence type="ECO:0000313" key="2">
    <source>
        <dbReference type="Proteomes" id="UP000236642"/>
    </source>
</evidence>